<evidence type="ECO:0000256" key="3">
    <source>
        <dbReference type="ARBA" id="ARBA00023125"/>
    </source>
</evidence>
<evidence type="ECO:0000313" key="5">
    <source>
        <dbReference type="EMBL" id="PPQ40175.1"/>
    </source>
</evidence>
<keyword evidence="6" id="KW-1185">Reference proteome</keyword>
<dbReference type="GO" id="GO:0003677">
    <property type="term" value="F:DNA binding"/>
    <property type="evidence" value="ECO:0007669"/>
    <property type="project" value="UniProtKB-KW"/>
</dbReference>
<evidence type="ECO:0000259" key="4">
    <source>
        <dbReference type="Pfam" id="PF17764"/>
    </source>
</evidence>
<organism evidence="5 6">
    <name type="scientific">Rhodopila globiformis</name>
    <name type="common">Rhodopseudomonas globiformis</name>
    <dbReference type="NCBI Taxonomy" id="1071"/>
    <lineage>
        <taxon>Bacteria</taxon>
        <taxon>Pseudomonadati</taxon>
        <taxon>Pseudomonadota</taxon>
        <taxon>Alphaproteobacteria</taxon>
        <taxon>Acetobacterales</taxon>
        <taxon>Acetobacteraceae</taxon>
        <taxon>Rhodopila</taxon>
    </lineage>
</organism>
<evidence type="ECO:0000256" key="2">
    <source>
        <dbReference type="ARBA" id="ARBA00022840"/>
    </source>
</evidence>
<dbReference type="AlphaFoldDB" id="A0A2S6NPB6"/>
<dbReference type="Gene3D" id="3.40.1440.60">
    <property type="entry name" value="PriA, 3(prime) DNA-binding domain"/>
    <property type="match status" value="1"/>
</dbReference>
<dbReference type="EMBL" id="NHRY01000027">
    <property type="protein sequence ID" value="PPQ40175.1"/>
    <property type="molecule type" value="Genomic_DNA"/>
</dbReference>
<keyword evidence="3" id="KW-0238">DNA-binding</keyword>
<dbReference type="GO" id="GO:0043138">
    <property type="term" value="F:3'-5' DNA helicase activity"/>
    <property type="evidence" value="ECO:0007669"/>
    <property type="project" value="TreeGrafter"/>
</dbReference>
<gene>
    <name evidence="5" type="ORF">CCS01_00575</name>
</gene>
<comment type="caution">
    <text evidence="5">The sequence shown here is derived from an EMBL/GenBank/DDBJ whole genome shotgun (WGS) entry which is preliminary data.</text>
</comment>
<accession>A0A2S6NPB6</accession>
<sequence>MLLPYPFPGPFDYRVPPGLEPKPGDVVIVPLNRREEIGVVWDAPPDAAVPAQKLKSVVSILDTPPMTESLRRFVDWIAAYTLTPPGEVMAMALRVVSGVTRPVVRYRRAETPPAVRLTPPRQRVLDVLAQREPLLAGDLLPAADASPAVLRGMVEAGLVVTELLSPGSPFRIPDPDHP</sequence>
<dbReference type="InterPro" id="IPR042115">
    <property type="entry name" value="PriA_3primeBD_sf"/>
</dbReference>
<dbReference type="GO" id="GO:0006270">
    <property type="term" value="P:DNA replication initiation"/>
    <property type="evidence" value="ECO:0007669"/>
    <property type="project" value="TreeGrafter"/>
</dbReference>
<dbReference type="InterPro" id="IPR041222">
    <property type="entry name" value="PriA_3primeBD"/>
</dbReference>
<feature type="non-terminal residue" evidence="5">
    <location>
        <position position="178"/>
    </location>
</feature>
<dbReference type="PANTHER" id="PTHR30580:SF0">
    <property type="entry name" value="PRIMOSOMAL PROTEIN N"/>
    <property type="match status" value="1"/>
</dbReference>
<proteinExistence type="predicted"/>
<feature type="domain" description="Primosomal protein N' 3' DNA-binding" evidence="4">
    <location>
        <begin position="2"/>
        <end position="93"/>
    </location>
</feature>
<reference evidence="5 6" key="1">
    <citation type="journal article" date="2018" name="Arch. Microbiol.">
        <title>New insights into the metabolic potential of the phototrophic purple bacterium Rhodopila globiformis DSM 161(T) from its draft genome sequence and evidence for a vanadium-dependent nitrogenase.</title>
        <authorList>
            <person name="Imhoff J.F."/>
            <person name="Rahn T."/>
            <person name="Kunzel S."/>
            <person name="Neulinger S.C."/>
        </authorList>
    </citation>
    <scope>NUCLEOTIDE SEQUENCE [LARGE SCALE GENOMIC DNA]</scope>
    <source>
        <strain evidence="5 6">DSM 161</strain>
    </source>
</reference>
<dbReference type="GO" id="GO:0006310">
    <property type="term" value="P:DNA recombination"/>
    <property type="evidence" value="ECO:0007669"/>
    <property type="project" value="TreeGrafter"/>
</dbReference>
<dbReference type="Pfam" id="PF17764">
    <property type="entry name" value="PriA_3primeBD"/>
    <property type="match status" value="1"/>
</dbReference>
<dbReference type="PANTHER" id="PTHR30580">
    <property type="entry name" value="PRIMOSOMAL PROTEIN N"/>
    <property type="match status" value="1"/>
</dbReference>
<evidence type="ECO:0000256" key="1">
    <source>
        <dbReference type="ARBA" id="ARBA00022741"/>
    </source>
</evidence>
<dbReference type="GO" id="GO:0005524">
    <property type="term" value="F:ATP binding"/>
    <property type="evidence" value="ECO:0007669"/>
    <property type="project" value="UniProtKB-KW"/>
</dbReference>
<name>A0A2S6NPB6_RHOGL</name>
<keyword evidence="2" id="KW-0067">ATP-binding</keyword>
<evidence type="ECO:0000313" key="6">
    <source>
        <dbReference type="Proteomes" id="UP000239724"/>
    </source>
</evidence>
<keyword evidence="1" id="KW-0547">Nucleotide-binding</keyword>
<dbReference type="GO" id="GO:0006302">
    <property type="term" value="P:double-strand break repair"/>
    <property type="evidence" value="ECO:0007669"/>
    <property type="project" value="TreeGrafter"/>
</dbReference>
<protein>
    <recommendedName>
        <fullName evidence="4">Primosomal protein N' 3' DNA-binding domain-containing protein</fullName>
    </recommendedName>
</protein>
<dbReference type="Proteomes" id="UP000239724">
    <property type="component" value="Unassembled WGS sequence"/>
</dbReference>